<name>A0A172TR78_9BACT</name>
<sequence>MALLLQLFLAHLIGDFFLQPTSWIHNKEAKKWTSPYLYGHAVLHLALLILFTGLSYATNSSSLFYFWKPALLITVLHLLIDGMKLQFQRSHTKRTWFFIDQGLHVVVLFAVWAYFQRIHVDLSVLMQVNILAPITAILFLLKPTSFIIKIAISKWTPSPMAFTPGGGSLENAGELIGILERLLILTFVLLGKWEGVGFLLAAKSVFRFGDLKEAAEMKLTEYVLIGTLLSFGIATATALITLRLMA</sequence>
<protein>
    <recommendedName>
        <fullName evidence="4">DUF3307 domain-containing protein</fullName>
    </recommendedName>
</protein>
<dbReference type="AlphaFoldDB" id="A0A172TR78"/>
<evidence type="ECO:0008006" key="4">
    <source>
        <dbReference type="Google" id="ProtNLM"/>
    </source>
</evidence>
<accession>A0A172TR78</accession>
<evidence type="ECO:0000313" key="2">
    <source>
        <dbReference type="EMBL" id="ANE49496.1"/>
    </source>
</evidence>
<dbReference type="InterPro" id="IPR021737">
    <property type="entry name" value="Phage_phiKZ_Orf197"/>
</dbReference>
<evidence type="ECO:0000256" key="1">
    <source>
        <dbReference type="SAM" id="Phobius"/>
    </source>
</evidence>
<dbReference type="STRING" id="1492898.SY85_02255"/>
<keyword evidence="1" id="KW-0812">Transmembrane</keyword>
<proteinExistence type="predicted"/>
<dbReference type="EMBL" id="CP011390">
    <property type="protein sequence ID" value="ANE49496.1"/>
    <property type="molecule type" value="Genomic_DNA"/>
</dbReference>
<dbReference type="RefSeq" id="WP_066401606.1">
    <property type="nucleotide sequence ID" value="NZ_CP011390.1"/>
</dbReference>
<keyword evidence="3" id="KW-1185">Reference proteome</keyword>
<dbReference type="PATRIC" id="fig|1492898.3.peg.493"/>
<organism evidence="2 3">
    <name type="scientific">Flavisolibacter tropicus</name>
    <dbReference type="NCBI Taxonomy" id="1492898"/>
    <lineage>
        <taxon>Bacteria</taxon>
        <taxon>Pseudomonadati</taxon>
        <taxon>Bacteroidota</taxon>
        <taxon>Chitinophagia</taxon>
        <taxon>Chitinophagales</taxon>
        <taxon>Chitinophagaceae</taxon>
        <taxon>Flavisolibacter</taxon>
    </lineage>
</organism>
<keyword evidence="1" id="KW-1133">Transmembrane helix</keyword>
<feature type="transmembrane region" description="Helical" evidence="1">
    <location>
        <begin position="36"/>
        <end position="57"/>
    </location>
</feature>
<dbReference type="OrthoDB" id="8536716at2"/>
<keyword evidence="1" id="KW-0472">Membrane</keyword>
<dbReference type="Pfam" id="PF11750">
    <property type="entry name" value="DUF3307"/>
    <property type="match status" value="1"/>
</dbReference>
<feature type="transmembrane region" description="Helical" evidence="1">
    <location>
        <begin position="95"/>
        <end position="115"/>
    </location>
</feature>
<dbReference type="KEGG" id="fla:SY85_02255"/>
<gene>
    <name evidence="2" type="ORF">SY85_02255</name>
</gene>
<feature type="transmembrane region" description="Helical" evidence="1">
    <location>
        <begin position="222"/>
        <end position="242"/>
    </location>
</feature>
<feature type="transmembrane region" description="Helical" evidence="1">
    <location>
        <begin position="130"/>
        <end position="152"/>
    </location>
</feature>
<evidence type="ECO:0000313" key="3">
    <source>
        <dbReference type="Proteomes" id="UP000077177"/>
    </source>
</evidence>
<dbReference type="Proteomes" id="UP000077177">
    <property type="component" value="Chromosome"/>
</dbReference>
<feature type="transmembrane region" description="Helical" evidence="1">
    <location>
        <begin position="63"/>
        <end position="83"/>
    </location>
</feature>
<reference evidence="3" key="1">
    <citation type="submission" date="2015-01" db="EMBL/GenBank/DDBJ databases">
        <title>Flavisolibacter sp./LCS9/ whole genome sequencing.</title>
        <authorList>
            <person name="Kim M.K."/>
            <person name="Srinivasan S."/>
            <person name="Lee J.-J."/>
        </authorList>
    </citation>
    <scope>NUCLEOTIDE SEQUENCE [LARGE SCALE GENOMIC DNA]</scope>
    <source>
        <strain evidence="3">LCS9</strain>
    </source>
</reference>
<reference evidence="2 3" key="2">
    <citation type="journal article" date="2016" name="Int. J. Syst. Evol. Microbiol.">
        <title>Flavisolibacter tropicus sp. nov., isolated from tropical soil.</title>
        <authorList>
            <person name="Lee J.J."/>
            <person name="Kang M.S."/>
            <person name="Kim G.S."/>
            <person name="Lee C.S."/>
            <person name="Lim S."/>
            <person name="Lee J."/>
            <person name="Roh S.H."/>
            <person name="Kang H."/>
            <person name="Ha J.M."/>
            <person name="Bae S."/>
            <person name="Jung H.Y."/>
            <person name="Kim M.K."/>
        </authorList>
    </citation>
    <scope>NUCLEOTIDE SEQUENCE [LARGE SCALE GENOMIC DNA]</scope>
    <source>
        <strain evidence="2 3">LCS9</strain>
    </source>
</reference>